<proteinExistence type="predicted"/>
<dbReference type="Proteomes" id="UP000605733">
    <property type="component" value="Unassembled WGS sequence"/>
</dbReference>
<name>A0ABQ1WDY2_9FLAO</name>
<dbReference type="RefSeq" id="WP_011710296.1">
    <property type="nucleotide sequence ID" value="NZ_BMIX01000001.1"/>
</dbReference>
<gene>
    <name evidence="1" type="ORF">GCM10011532_04350</name>
</gene>
<comment type="caution">
    <text evidence="1">The sequence shown here is derived from an EMBL/GenBank/DDBJ whole genome shotgun (WGS) entry which is preliminary data.</text>
</comment>
<reference evidence="2" key="1">
    <citation type="journal article" date="2019" name="Int. J. Syst. Evol. Microbiol.">
        <title>The Global Catalogue of Microorganisms (GCM) 10K type strain sequencing project: providing services to taxonomists for standard genome sequencing and annotation.</title>
        <authorList>
            <consortium name="The Broad Institute Genomics Platform"/>
            <consortium name="The Broad Institute Genome Sequencing Center for Infectious Disease"/>
            <person name="Wu L."/>
            <person name="Ma J."/>
        </authorList>
    </citation>
    <scope>NUCLEOTIDE SEQUENCE [LARGE SCALE GENOMIC DNA]</scope>
    <source>
        <strain evidence="2">CGMCC 1.15422</strain>
    </source>
</reference>
<accession>A0ABQ1WDY2</accession>
<evidence type="ECO:0000313" key="1">
    <source>
        <dbReference type="EMBL" id="GGG24258.1"/>
    </source>
</evidence>
<protein>
    <recommendedName>
        <fullName evidence="3">Profilin</fullName>
    </recommendedName>
</protein>
<evidence type="ECO:0008006" key="3">
    <source>
        <dbReference type="Google" id="ProtNLM"/>
    </source>
</evidence>
<sequence length="123" mass="13361">MAVLDLSVEEQKEYSEGIDGVAIKKHIHGLEGGAVLNMTGFPDRFIFEGHGVIREDGEFKPQPVDGAKGALLVGVVRSTTRTAKPSTGVMTGGYFNNEVVKYKFNQNSLDALKALGIYNQPDY</sequence>
<keyword evidence="2" id="KW-1185">Reference proteome</keyword>
<organism evidence="1 2">
    <name type="scientific">Christiangramia forsetii</name>
    <dbReference type="NCBI Taxonomy" id="411153"/>
    <lineage>
        <taxon>Bacteria</taxon>
        <taxon>Pseudomonadati</taxon>
        <taxon>Bacteroidota</taxon>
        <taxon>Flavobacteriia</taxon>
        <taxon>Flavobacteriales</taxon>
        <taxon>Flavobacteriaceae</taxon>
        <taxon>Christiangramia</taxon>
    </lineage>
</organism>
<evidence type="ECO:0000313" key="2">
    <source>
        <dbReference type="Proteomes" id="UP000605733"/>
    </source>
</evidence>
<dbReference type="EMBL" id="BMIX01000001">
    <property type="protein sequence ID" value="GGG24258.1"/>
    <property type="molecule type" value="Genomic_DNA"/>
</dbReference>